<feature type="chain" id="PRO_5011664861" description="Periplasmic heavy metal sensor" evidence="1">
    <location>
        <begin position="20"/>
        <end position="153"/>
    </location>
</feature>
<protein>
    <recommendedName>
        <fullName evidence="4">Periplasmic heavy metal sensor</fullName>
    </recommendedName>
</protein>
<reference evidence="2 3" key="1">
    <citation type="submission" date="2016-10" db="EMBL/GenBank/DDBJ databases">
        <authorList>
            <person name="de Groot N.N."/>
        </authorList>
    </citation>
    <scope>NUCLEOTIDE SEQUENCE [LARGE SCALE GENOMIC DNA]</scope>
    <source>
        <strain evidence="2 3">CGMCC 1.7659</strain>
    </source>
</reference>
<evidence type="ECO:0000313" key="3">
    <source>
        <dbReference type="Proteomes" id="UP000198575"/>
    </source>
</evidence>
<sequence>MKRTHLVLVAALVTSMAGASVLAASPRGPALAPETPSAAELGLDPSHAAAWERLRAESLQLRTSARQDMRERLSQADDILASDAPDLRALSADVDRRLDEYLARSRDLRARKLAFYESLSPAEQASVRDMLRARLDRMQRVRSALAALFFDAH</sequence>
<gene>
    <name evidence="2" type="ORF">SAMN05216289_10625</name>
</gene>
<dbReference type="OrthoDB" id="8908552at2"/>
<evidence type="ECO:0000256" key="1">
    <source>
        <dbReference type="SAM" id="SignalP"/>
    </source>
</evidence>
<dbReference type="RefSeq" id="WP_092406084.1">
    <property type="nucleotide sequence ID" value="NZ_FOVF01000006.1"/>
</dbReference>
<accession>A0A1I4WUH3</accession>
<evidence type="ECO:0000313" key="2">
    <source>
        <dbReference type="EMBL" id="SFN16790.1"/>
    </source>
</evidence>
<dbReference type="Proteomes" id="UP000198575">
    <property type="component" value="Unassembled WGS sequence"/>
</dbReference>
<keyword evidence="3" id="KW-1185">Reference proteome</keyword>
<dbReference type="AlphaFoldDB" id="A0A1I4WUH3"/>
<name>A0A1I4WUH3_9GAMM</name>
<dbReference type="EMBL" id="FOVF01000006">
    <property type="protein sequence ID" value="SFN16790.1"/>
    <property type="molecule type" value="Genomic_DNA"/>
</dbReference>
<feature type="signal peptide" evidence="1">
    <location>
        <begin position="1"/>
        <end position="19"/>
    </location>
</feature>
<dbReference type="STRING" id="578942.SAMN05216289_10625"/>
<organism evidence="2 3">
    <name type="scientific">Dokdonella immobilis</name>
    <dbReference type="NCBI Taxonomy" id="578942"/>
    <lineage>
        <taxon>Bacteria</taxon>
        <taxon>Pseudomonadati</taxon>
        <taxon>Pseudomonadota</taxon>
        <taxon>Gammaproteobacteria</taxon>
        <taxon>Lysobacterales</taxon>
        <taxon>Rhodanobacteraceae</taxon>
        <taxon>Dokdonella</taxon>
    </lineage>
</organism>
<proteinExistence type="predicted"/>
<keyword evidence="1" id="KW-0732">Signal</keyword>
<evidence type="ECO:0008006" key="4">
    <source>
        <dbReference type="Google" id="ProtNLM"/>
    </source>
</evidence>